<evidence type="ECO:0000256" key="1">
    <source>
        <dbReference type="ARBA" id="ARBA00022679"/>
    </source>
</evidence>
<dbReference type="EMBL" id="JBDKWZ010000002">
    <property type="protein sequence ID" value="MEN7546961.1"/>
    <property type="molecule type" value="Genomic_DNA"/>
</dbReference>
<dbReference type="InterPro" id="IPR037143">
    <property type="entry name" value="4-PPantetheinyl_Trfase_dom_sf"/>
</dbReference>
<organism evidence="3 4">
    <name type="scientific">Rapidithrix thailandica</name>
    <dbReference type="NCBI Taxonomy" id="413964"/>
    <lineage>
        <taxon>Bacteria</taxon>
        <taxon>Pseudomonadati</taxon>
        <taxon>Bacteroidota</taxon>
        <taxon>Cytophagia</taxon>
        <taxon>Cytophagales</taxon>
        <taxon>Flammeovirgaceae</taxon>
        <taxon>Rapidithrix</taxon>
    </lineage>
</organism>
<evidence type="ECO:0000313" key="3">
    <source>
        <dbReference type="EMBL" id="MEN7546961.1"/>
    </source>
</evidence>
<comment type="caution">
    <text evidence="3">The sequence shown here is derived from an EMBL/GenBank/DDBJ whole genome shotgun (WGS) entry which is preliminary data.</text>
</comment>
<reference evidence="3 4" key="1">
    <citation type="submission" date="2024-04" db="EMBL/GenBank/DDBJ databases">
        <title>Novel genus in family Flammeovirgaceae.</title>
        <authorList>
            <person name="Nguyen T.H."/>
            <person name="Vuong T.Q."/>
            <person name="Le H."/>
            <person name="Kim S.-G."/>
        </authorList>
    </citation>
    <scope>NUCLEOTIDE SEQUENCE [LARGE SCALE GENOMIC DNA]</scope>
    <source>
        <strain evidence="3 4">JCM 23209</strain>
    </source>
</reference>
<evidence type="ECO:0000313" key="4">
    <source>
        <dbReference type="Proteomes" id="UP001403385"/>
    </source>
</evidence>
<dbReference type="Pfam" id="PF01648">
    <property type="entry name" value="ACPS"/>
    <property type="match status" value="1"/>
</dbReference>
<proteinExistence type="predicted"/>
<keyword evidence="1 3" id="KW-0808">Transferase</keyword>
<feature type="domain" description="4'-phosphopantetheinyl transferase" evidence="2">
    <location>
        <begin position="129"/>
        <end position="212"/>
    </location>
</feature>
<protein>
    <submittedName>
        <fullName evidence="3">4'-phosphopantetheinyl transferase superfamily protein</fullName>
    </submittedName>
</protein>
<dbReference type="Gene3D" id="3.90.470.20">
    <property type="entry name" value="4'-phosphopantetheinyl transferase domain"/>
    <property type="match status" value="2"/>
</dbReference>
<dbReference type="GO" id="GO:0000287">
    <property type="term" value="F:magnesium ion binding"/>
    <property type="evidence" value="ECO:0007669"/>
    <property type="project" value="InterPro"/>
</dbReference>
<evidence type="ECO:0000259" key="2">
    <source>
        <dbReference type="Pfam" id="PF01648"/>
    </source>
</evidence>
<accession>A0AAW9S1G4</accession>
<dbReference type="InterPro" id="IPR008278">
    <property type="entry name" value="4-PPantetheinyl_Trfase_dom"/>
</dbReference>
<dbReference type="Proteomes" id="UP001403385">
    <property type="component" value="Unassembled WGS sequence"/>
</dbReference>
<dbReference type="GO" id="GO:0008897">
    <property type="term" value="F:holo-[acyl-carrier-protein] synthase activity"/>
    <property type="evidence" value="ECO:0007669"/>
    <property type="project" value="InterPro"/>
</dbReference>
<sequence length="255" mass="28837">MNYLSNMPPPQVGSFSLKRENNERHSIGYAFVEGDVESLTELTLLLSTQEQQQLESFEYPRRKNSYCLGRVSAKLAMQQILTKADLNTITVDNGVFGFPVVKGVQEKIQVSISHSDGLGVALAHFEEHPVGIDIERIDPDKTSVIETCLSNDEITLIKKKLMEPYGNFVFWTIKEALSKILKTGLMLDFKYMQIGNLEKVKEGVWISHFSSFSQYRAISFTTQHYVGSVVLPAKSTFELPDLFALANAFNRFVKR</sequence>
<dbReference type="AlphaFoldDB" id="A0AAW9S1G4"/>
<dbReference type="SUPFAM" id="SSF56214">
    <property type="entry name" value="4'-phosphopantetheinyl transferase"/>
    <property type="match status" value="2"/>
</dbReference>
<name>A0AAW9S1G4_9BACT</name>
<gene>
    <name evidence="3" type="ORF">AAG747_03530</name>
</gene>
<keyword evidence="4" id="KW-1185">Reference proteome</keyword>